<dbReference type="AlphaFoldDB" id="F0SBS0"/>
<evidence type="ECO:0000313" key="6">
    <source>
        <dbReference type="EMBL" id="ADY52761.1"/>
    </source>
</evidence>
<accession>F0SBS0</accession>
<dbReference type="HOGENOM" id="CLU_361254_0_0_10"/>
<feature type="domain" description="Alginate lyase" evidence="4">
    <location>
        <begin position="481"/>
        <end position="704"/>
    </location>
</feature>
<dbReference type="KEGG" id="psn:Pedsa_2209"/>
<dbReference type="SUPFAM" id="SSF48230">
    <property type="entry name" value="Chondroitin AC/alginate lyase"/>
    <property type="match status" value="1"/>
</dbReference>
<dbReference type="eggNOG" id="COG3979">
    <property type="taxonomic scope" value="Bacteria"/>
</dbReference>
<reference evidence="7" key="2">
    <citation type="submission" date="2011-02" db="EMBL/GenBank/DDBJ databases">
        <title>The complete genome of Pedobacter saltans DSM 12145.</title>
        <authorList>
            <consortium name="US DOE Joint Genome Institute (JGI-PGF)"/>
            <person name="Lucas S."/>
            <person name="Copeland A."/>
            <person name="Lapidus A."/>
            <person name="Bruce D."/>
            <person name="Goodwin L."/>
            <person name="Pitluck S."/>
            <person name="Kyrpides N."/>
            <person name="Mavromatis K."/>
            <person name="Pagani I."/>
            <person name="Ivanova N."/>
            <person name="Ovchinnikova G."/>
            <person name="Lu M."/>
            <person name="Detter J.C."/>
            <person name="Han C."/>
            <person name="Land M."/>
            <person name="Hauser L."/>
            <person name="Markowitz V."/>
            <person name="Cheng J.-F."/>
            <person name="Hugenholtz P."/>
            <person name="Woyke T."/>
            <person name="Wu D."/>
            <person name="Tindall B."/>
            <person name="Pomrenke H.G."/>
            <person name="Brambilla E."/>
            <person name="Klenk H.-P."/>
            <person name="Eisen J.A."/>
        </authorList>
    </citation>
    <scope>NUCLEOTIDE SEQUENCE [LARGE SCALE GENOMIC DNA]</scope>
    <source>
        <strain evidence="7">ATCC 51119 / DSM 12145 / JCM 21818 / LMG 10337 / NBRC 100064 / NCIMB 13643</strain>
    </source>
</reference>
<gene>
    <name evidence="6" type="ordered locus">Pedsa_2209</name>
</gene>
<evidence type="ECO:0000259" key="4">
    <source>
        <dbReference type="Pfam" id="PF05426"/>
    </source>
</evidence>
<dbReference type="Proteomes" id="UP000000310">
    <property type="component" value="Chromosome"/>
</dbReference>
<name>F0SBS0_PSESL</name>
<evidence type="ECO:0000256" key="1">
    <source>
        <dbReference type="ARBA" id="ARBA00022729"/>
    </source>
</evidence>
<feature type="domain" description="3-keto-alpha-glucoside-1,2-lyase/3-keto-2-hydroxy-glucal hydratase" evidence="5">
    <location>
        <begin position="115"/>
        <end position="306"/>
    </location>
</feature>
<protein>
    <recommendedName>
        <fullName evidence="8">3-keto-disaccharide hydrolase domain-containing protein</fullName>
    </recommendedName>
</protein>
<feature type="compositionally biased region" description="Gly residues" evidence="3">
    <location>
        <begin position="329"/>
        <end position="347"/>
    </location>
</feature>
<dbReference type="Pfam" id="PF06439">
    <property type="entry name" value="3keto-disac_hyd"/>
    <property type="match status" value="1"/>
</dbReference>
<evidence type="ECO:0000256" key="2">
    <source>
        <dbReference type="ARBA" id="ARBA00023239"/>
    </source>
</evidence>
<dbReference type="STRING" id="762903.Pedsa_2209"/>
<feature type="region of interest" description="Disordered" evidence="3">
    <location>
        <begin position="321"/>
        <end position="386"/>
    </location>
</feature>
<keyword evidence="1" id="KW-0732">Signal</keyword>
<evidence type="ECO:0000259" key="5">
    <source>
        <dbReference type="Pfam" id="PF06439"/>
    </source>
</evidence>
<dbReference type="Gene3D" id="1.50.10.100">
    <property type="entry name" value="Chondroitin AC/alginate lyase"/>
    <property type="match status" value="1"/>
</dbReference>
<evidence type="ECO:0008006" key="8">
    <source>
        <dbReference type="Google" id="ProtNLM"/>
    </source>
</evidence>
<reference evidence="6 7" key="1">
    <citation type="journal article" date="2011" name="Stand. Genomic Sci.">
        <title>Complete genome sequence of the gliding, heparinolytic Pedobacter saltans type strain (113).</title>
        <authorList>
            <person name="Liolios K."/>
            <person name="Sikorski J."/>
            <person name="Lu M."/>
            <person name="Nolan M."/>
            <person name="Lapidus A."/>
            <person name="Lucas S."/>
            <person name="Hammon N."/>
            <person name="Deshpande S."/>
            <person name="Cheng J.F."/>
            <person name="Tapia R."/>
            <person name="Han C."/>
            <person name="Goodwin L."/>
            <person name="Pitluck S."/>
            <person name="Huntemann M."/>
            <person name="Ivanova N."/>
            <person name="Pagani I."/>
            <person name="Mavromatis K."/>
            <person name="Ovchinikova G."/>
            <person name="Pati A."/>
            <person name="Chen A."/>
            <person name="Palaniappan K."/>
            <person name="Land M."/>
            <person name="Hauser L."/>
            <person name="Brambilla E.M."/>
            <person name="Kotsyurbenko O."/>
            <person name="Rohde M."/>
            <person name="Tindall B.J."/>
            <person name="Abt B."/>
            <person name="Goker M."/>
            <person name="Detter J.C."/>
            <person name="Woyke T."/>
            <person name="Bristow J."/>
            <person name="Eisen J.A."/>
            <person name="Markowitz V."/>
            <person name="Hugenholtz P."/>
            <person name="Klenk H.P."/>
            <person name="Kyrpides N.C."/>
        </authorList>
    </citation>
    <scope>NUCLEOTIDE SEQUENCE [LARGE SCALE GENOMIC DNA]</scope>
    <source>
        <strain evidence="7">ATCC 51119 / DSM 12145 / JCM 21818 / LMG 10337 / NBRC 100064 / NCIMB 13643</strain>
    </source>
</reference>
<dbReference type="InterPro" id="IPR010496">
    <property type="entry name" value="AL/BT2_dom"/>
</dbReference>
<evidence type="ECO:0000256" key="3">
    <source>
        <dbReference type="SAM" id="MobiDB-lite"/>
    </source>
</evidence>
<proteinExistence type="predicted"/>
<dbReference type="InterPro" id="IPR008397">
    <property type="entry name" value="Alginate_lyase_dom"/>
</dbReference>
<evidence type="ECO:0000313" key="7">
    <source>
        <dbReference type="Proteomes" id="UP000000310"/>
    </source>
</evidence>
<organism evidence="6 7">
    <name type="scientific">Pseudopedobacter saltans (strain ATCC 51119 / DSM 12145 / JCM 21818 / CCUG 39354 / LMG 10337 / NBRC 100064 / NCIMB 13643)</name>
    <name type="common">Pedobacter saltans</name>
    <dbReference type="NCBI Taxonomy" id="762903"/>
    <lineage>
        <taxon>Bacteria</taxon>
        <taxon>Pseudomonadati</taxon>
        <taxon>Bacteroidota</taxon>
        <taxon>Sphingobacteriia</taxon>
        <taxon>Sphingobacteriales</taxon>
        <taxon>Sphingobacteriaceae</taxon>
        <taxon>Pseudopedobacter</taxon>
    </lineage>
</organism>
<sequence length="774" mass="83933">MLLFITVQSLKAQVTNINDLYVGDWKDAKGERFVQIFIGKEGDYKGQLLDDITLKNKPLVMLSGKKDGNVLTLSGDGWEGKVEKDKLMLTKGAEKLSMSKYFRTSPTMGEKAPKGAVVLFNGKDLNAWSKAGEKEWIDGSGPADNWKILPEGILEAVPGAHSIMTKQKFGDIKLHLEFRLLGQVTNGGVYLMSRYEVNIKDAFGQPAPIAMGNISKPATNPSVNVAFPPFQWQTLDIDFQAPRFDATGTKKTANAKITVVHNGVTIYKDLELEEVKGSTGKLGEAGVGPVYLQEHGTAYQFRNIWLVDKTIKGTEKAFVAGSEEKKGGSKGGKSGGGGKKGGSGEEMGTGEKKGGAGNKNGEAADTKAVVRKGGSSKKKADPTYVGEKNPAYANVTVSLTADPSGKPAKSAGFIHPGVLVNGAQLAELKRRVAAGIEPQKSAFEALKNSPFGALDYRAQPRDTVSCGPYSNPNLGCKDEQNDCAAAYSQALMWAITGNKVYAENAIQIMNAWSKNLVGGHNYANGPIQAAWTGSVWPRAAEIIRYTFNGWSDSDVAKFQNMLRVQYVPSLVQGDCENGNKELAMAEALINIGVFNDDRAIYDLGIKMWRGRTKAYIYLKSDGPTPIEPPGCGPAIWSNKGLMPELVDGILQETARDAHHPGMAFASIANAAETARQQGLDLYAEEAKRMVAALEFTAQYLAPNNKPKPENLEFSYLKTWEIAYNHYVNRLGMSLPYMKAVIPKNRPTGVDHHMVWETLTHGEIGNIGLPTIMKK</sequence>
<dbReference type="InterPro" id="IPR008929">
    <property type="entry name" value="Chondroitin_lyas"/>
</dbReference>
<dbReference type="GO" id="GO:0016787">
    <property type="term" value="F:hydrolase activity"/>
    <property type="evidence" value="ECO:0007669"/>
    <property type="project" value="InterPro"/>
</dbReference>
<dbReference type="GO" id="GO:0016829">
    <property type="term" value="F:lyase activity"/>
    <property type="evidence" value="ECO:0007669"/>
    <property type="project" value="UniProtKB-KW"/>
</dbReference>
<dbReference type="Gene3D" id="2.60.120.560">
    <property type="entry name" value="Exo-inulinase, domain 1"/>
    <property type="match status" value="1"/>
</dbReference>
<keyword evidence="7" id="KW-1185">Reference proteome</keyword>
<dbReference type="eggNOG" id="COG2010">
    <property type="taxonomic scope" value="Bacteria"/>
</dbReference>
<dbReference type="EMBL" id="CP002545">
    <property type="protein sequence ID" value="ADY52761.1"/>
    <property type="molecule type" value="Genomic_DNA"/>
</dbReference>
<keyword evidence="2" id="KW-0456">Lyase</keyword>
<dbReference type="Pfam" id="PF05426">
    <property type="entry name" value="Alginate_lyase"/>
    <property type="match status" value="1"/>
</dbReference>
<dbReference type="GO" id="GO:0042597">
    <property type="term" value="C:periplasmic space"/>
    <property type="evidence" value="ECO:0007669"/>
    <property type="project" value="InterPro"/>
</dbReference>